<organism evidence="1 2">
    <name type="scientific">Rhizobium leguminosarum</name>
    <dbReference type="NCBI Taxonomy" id="384"/>
    <lineage>
        <taxon>Bacteria</taxon>
        <taxon>Pseudomonadati</taxon>
        <taxon>Pseudomonadota</taxon>
        <taxon>Alphaproteobacteria</taxon>
        <taxon>Hyphomicrobiales</taxon>
        <taxon>Rhizobiaceae</taxon>
        <taxon>Rhizobium/Agrobacterium group</taxon>
        <taxon>Rhizobium</taxon>
    </lineage>
</organism>
<dbReference type="GO" id="GO:0008483">
    <property type="term" value="F:transaminase activity"/>
    <property type="evidence" value="ECO:0007669"/>
    <property type="project" value="UniProtKB-KW"/>
</dbReference>
<keyword evidence="1" id="KW-0032">Aminotransferase</keyword>
<reference evidence="1 2" key="1">
    <citation type="submission" date="2020-07" db="EMBL/GenBank/DDBJ databases">
        <title>Genomic Encyclopedia of Type Strains, Phase IV (KMG-V): Genome sequencing to study the core and pangenomes of soil and plant-associated prokaryotes.</title>
        <authorList>
            <person name="Whitman W."/>
        </authorList>
    </citation>
    <scope>NUCLEOTIDE SEQUENCE [LARGE SCALE GENOMIC DNA]</scope>
    <source>
        <strain evidence="1 2">SEMIA 4052</strain>
    </source>
</reference>
<comment type="caution">
    <text evidence="1">The sequence shown here is derived from an EMBL/GenBank/DDBJ whole genome shotgun (WGS) entry which is preliminary data.</text>
</comment>
<sequence length="127" mass="13464">MTVPSGLVMLAVEKLSTLPDPADELAEADEEEEPAEPLPVVVDEDTCPLPAVTVVDISPAWDWTIVHVVPSSSLISSDIVCPAIKTRQVLSAIVESWGIVLISKGLADATKAPADSVSSPWCRRHPS</sequence>
<gene>
    <name evidence="1" type="ORF">GGI64_002219</name>
</gene>
<name>A0A7Z0IXZ3_RHILE</name>
<keyword evidence="1" id="KW-0808">Transferase</keyword>
<evidence type="ECO:0000313" key="1">
    <source>
        <dbReference type="EMBL" id="NYJ11168.1"/>
    </source>
</evidence>
<dbReference type="EMBL" id="JACBZV010000003">
    <property type="protein sequence ID" value="NYJ11168.1"/>
    <property type="molecule type" value="Genomic_DNA"/>
</dbReference>
<evidence type="ECO:0000313" key="2">
    <source>
        <dbReference type="Proteomes" id="UP000535276"/>
    </source>
</evidence>
<dbReference type="Proteomes" id="UP000535276">
    <property type="component" value="Unassembled WGS sequence"/>
</dbReference>
<keyword evidence="1" id="KW-0670">Pyruvate</keyword>
<accession>A0A7Z0IXZ3</accession>
<protein>
    <submittedName>
        <fullName evidence="1">Alanine-alpha-ketoisovalerate/valine-pyruvate aminotransferase</fullName>
    </submittedName>
</protein>
<dbReference type="AlphaFoldDB" id="A0A7Z0IXZ3"/>
<proteinExistence type="predicted"/>